<dbReference type="Proteomes" id="UP000292402">
    <property type="component" value="Unassembled WGS sequence"/>
</dbReference>
<reference evidence="4 5" key="2">
    <citation type="journal article" date="2019" name="bioRxiv">
        <title>Genomics, evolutionary history and diagnostics of the Alternaria alternata species group including apple and Asian pear pathotypes.</title>
        <authorList>
            <person name="Armitage A.D."/>
            <person name="Cockerton H.M."/>
            <person name="Sreenivasaprasad S."/>
            <person name="Woodhall J.W."/>
            <person name="Lane C.R."/>
            <person name="Harrison R.J."/>
            <person name="Clarkson J.P."/>
        </authorList>
    </citation>
    <scope>NUCLEOTIDE SEQUENCE [LARGE SCALE GENOMIC DNA]</scope>
    <source>
        <strain evidence="4">FERA 1082</strain>
        <strain evidence="5">FERA 635</strain>
    </source>
</reference>
<reference evidence="2" key="3">
    <citation type="journal article" date="2019" name="J. ISSAAS">
        <title>Genomics, evolutionary history and diagnostics of the Alternaria alternata species group including apple and Asian pear pathotypes.</title>
        <authorList>
            <person name="Armitage A.D."/>
            <person name="Cockerton H.M."/>
            <person name="Sreenivasaprasad S."/>
            <person name="Woodhall J."/>
            <person name="Lane C."/>
            <person name="Harrison R.J."/>
            <person name="Clarkson J.P."/>
        </authorList>
    </citation>
    <scope>NUCLEOTIDE SEQUENCE</scope>
    <source>
        <strain evidence="2">FERA 1082</strain>
    </source>
</reference>
<evidence type="ECO:0000313" key="3">
    <source>
        <dbReference type="EMBL" id="RYO06866.1"/>
    </source>
</evidence>
<gene>
    <name evidence="2" type="ORF">AA0114_g5918</name>
    <name evidence="3" type="ORF">AA0119_g2647</name>
</gene>
<feature type="region of interest" description="Disordered" evidence="1">
    <location>
        <begin position="50"/>
        <end position="70"/>
    </location>
</feature>
<name>A0A4Q4PRH6_9PLEO</name>
<reference evidence="3" key="1">
    <citation type="submission" date="2017-10" db="EMBL/GenBank/DDBJ databases">
        <authorList>
            <person name="Armitage A.D."/>
            <person name="Barbara D.J."/>
            <person name="Woodhall J.W."/>
            <person name="Sreenivasaprasad S."/>
            <person name="Lane C.R."/>
            <person name="Clarkson J.P."/>
            <person name="Harrison R.J."/>
        </authorList>
    </citation>
    <scope>NUCLEOTIDE SEQUENCE</scope>
    <source>
        <strain evidence="3">FERA 635</strain>
    </source>
</reference>
<dbReference type="EMBL" id="PDXA01000017">
    <property type="protein sequence ID" value="RYN50830.1"/>
    <property type="molecule type" value="Genomic_DNA"/>
</dbReference>
<protein>
    <submittedName>
        <fullName evidence="2">Uncharacterized protein</fullName>
    </submittedName>
</protein>
<dbReference type="AlphaFoldDB" id="A0A4Q4PRH6"/>
<proteinExistence type="predicted"/>
<keyword evidence="5" id="KW-1185">Reference proteome</keyword>
<evidence type="ECO:0000313" key="5">
    <source>
        <dbReference type="Proteomes" id="UP000293195"/>
    </source>
</evidence>
<comment type="caution">
    <text evidence="2">The sequence shown here is derived from an EMBL/GenBank/DDBJ whole genome shotgun (WGS) entry which is preliminary data.</text>
</comment>
<organism evidence="2 4">
    <name type="scientific">Alternaria tenuissima</name>
    <dbReference type="NCBI Taxonomy" id="119927"/>
    <lineage>
        <taxon>Eukaryota</taxon>
        <taxon>Fungi</taxon>
        <taxon>Dikarya</taxon>
        <taxon>Ascomycota</taxon>
        <taxon>Pezizomycotina</taxon>
        <taxon>Dothideomycetes</taxon>
        <taxon>Pleosporomycetidae</taxon>
        <taxon>Pleosporales</taxon>
        <taxon>Pleosporineae</taxon>
        <taxon>Pleosporaceae</taxon>
        <taxon>Alternaria</taxon>
        <taxon>Alternaria sect. Alternaria</taxon>
        <taxon>Alternaria alternata complex</taxon>
    </lineage>
</organism>
<evidence type="ECO:0000256" key="1">
    <source>
        <dbReference type="SAM" id="MobiDB-lite"/>
    </source>
</evidence>
<evidence type="ECO:0000313" key="2">
    <source>
        <dbReference type="EMBL" id="RYN50830.1"/>
    </source>
</evidence>
<sequence length="99" mass="11014">MSSTRIYHNISRTPITSTILLIFANYELWRIHKGTHPYWSPKFEQAGLTAPRNEVNSSTPDSGAPATRAEAGRELRGVSIQFMNLNGVPIPFLGPKSMD</sequence>
<dbReference type="EMBL" id="PDXF01000006">
    <property type="protein sequence ID" value="RYO06866.1"/>
    <property type="molecule type" value="Genomic_DNA"/>
</dbReference>
<accession>A0A4Q4PRH6</accession>
<evidence type="ECO:0000313" key="4">
    <source>
        <dbReference type="Proteomes" id="UP000292402"/>
    </source>
</evidence>
<dbReference type="Proteomes" id="UP000293195">
    <property type="component" value="Unassembled WGS sequence"/>
</dbReference>